<accession>A0A427YP15</accession>
<dbReference type="Proteomes" id="UP000279259">
    <property type="component" value="Unassembled WGS sequence"/>
</dbReference>
<feature type="compositionally biased region" description="Acidic residues" evidence="1">
    <location>
        <begin position="210"/>
        <end position="228"/>
    </location>
</feature>
<reference evidence="2 3" key="1">
    <citation type="submission" date="2018-11" db="EMBL/GenBank/DDBJ databases">
        <title>Genome sequence of Saitozyma podzolica DSM 27192.</title>
        <authorList>
            <person name="Aliyu H."/>
            <person name="Gorte O."/>
            <person name="Ochsenreither K."/>
        </authorList>
    </citation>
    <scope>NUCLEOTIDE SEQUENCE [LARGE SCALE GENOMIC DNA]</scope>
    <source>
        <strain evidence="2 3">DSM 27192</strain>
    </source>
</reference>
<organism evidence="2 3">
    <name type="scientific">Saitozyma podzolica</name>
    <dbReference type="NCBI Taxonomy" id="1890683"/>
    <lineage>
        <taxon>Eukaryota</taxon>
        <taxon>Fungi</taxon>
        <taxon>Dikarya</taxon>
        <taxon>Basidiomycota</taxon>
        <taxon>Agaricomycotina</taxon>
        <taxon>Tremellomycetes</taxon>
        <taxon>Tremellales</taxon>
        <taxon>Trimorphomycetaceae</taxon>
        <taxon>Saitozyma</taxon>
    </lineage>
</organism>
<evidence type="ECO:0000313" key="3">
    <source>
        <dbReference type="Proteomes" id="UP000279259"/>
    </source>
</evidence>
<comment type="caution">
    <text evidence="2">The sequence shown here is derived from an EMBL/GenBank/DDBJ whole genome shotgun (WGS) entry which is preliminary data.</text>
</comment>
<dbReference type="OrthoDB" id="10381080at2759"/>
<protein>
    <submittedName>
        <fullName evidence="2">Uncharacterized protein</fullName>
    </submittedName>
</protein>
<dbReference type="AlphaFoldDB" id="A0A427YP15"/>
<gene>
    <name evidence="2" type="ORF">EHS25_008253</name>
</gene>
<proteinExistence type="predicted"/>
<evidence type="ECO:0000256" key="1">
    <source>
        <dbReference type="SAM" id="MobiDB-lite"/>
    </source>
</evidence>
<sequence>MLITIQVPSFLDLLNVLRGVHPLHLVSRLHLDPSLLKVLVGFSKGLHRDEVYMFPKDDDRDWSVNKAFKSVVHGLGIDIRRGTLGTHGNEKFTFQVRTQEPHFSFVSQNISKAELSYNHRHLSDLTTAADAESVTPVILRGSVSLNSKTSDFSSKFLRDESAVCWDMDPAMSYSGSMGAPPRSVTKDRVMPPPRPGTIRRTSSGKSVSWADEEESESPEELYDSSDAE</sequence>
<evidence type="ECO:0000313" key="2">
    <source>
        <dbReference type="EMBL" id="RSH92807.1"/>
    </source>
</evidence>
<keyword evidence="3" id="KW-1185">Reference proteome</keyword>
<dbReference type="EMBL" id="RSCD01000005">
    <property type="protein sequence ID" value="RSH92807.1"/>
    <property type="molecule type" value="Genomic_DNA"/>
</dbReference>
<feature type="region of interest" description="Disordered" evidence="1">
    <location>
        <begin position="174"/>
        <end position="228"/>
    </location>
</feature>
<name>A0A427YP15_9TREE</name>